<gene>
    <name evidence="2" type="ORF">OIDMADRAFT_50248</name>
</gene>
<dbReference type="InParanoid" id="A0A0C3HMX2"/>
<evidence type="ECO:0000313" key="3">
    <source>
        <dbReference type="Proteomes" id="UP000054321"/>
    </source>
</evidence>
<evidence type="ECO:0000256" key="1">
    <source>
        <dbReference type="SAM" id="MobiDB-lite"/>
    </source>
</evidence>
<dbReference type="AlphaFoldDB" id="A0A0C3HMX2"/>
<protein>
    <submittedName>
        <fullName evidence="2">Uncharacterized protein</fullName>
    </submittedName>
</protein>
<evidence type="ECO:0000313" key="2">
    <source>
        <dbReference type="EMBL" id="KIN04380.1"/>
    </source>
</evidence>
<reference evidence="2 3" key="1">
    <citation type="submission" date="2014-04" db="EMBL/GenBank/DDBJ databases">
        <authorList>
            <consortium name="DOE Joint Genome Institute"/>
            <person name="Kuo A."/>
            <person name="Martino E."/>
            <person name="Perotto S."/>
            <person name="Kohler A."/>
            <person name="Nagy L.G."/>
            <person name="Floudas D."/>
            <person name="Copeland A."/>
            <person name="Barry K.W."/>
            <person name="Cichocki N."/>
            <person name="Veneault-Fourrey C."/>
            <person name="LaButti K."/>
            <person name="Lindquist E.A."/>
            <person name="Lipzen A."/>
            <person name="Lundell T."/>
            <person name="Morin E."/>
            <person name="Murat C."/>
            <person name="Sun H."/>
            <person name="Tunlid A."/>
            <person name="Henrissat B."/>
            <person name="Grigoriev I.V."/>
            <person name="Hibbett D.S."/>
            <person name="Martin F."/>
            <person name="Nordberg H.P."/>
            <person name="Cantor M.N."/>
            <person name="Hua S.X."/>
        </authorList>
    </citation>
    <scope>NUCLEOTIDE SEQUENCE [LARGE SCALE GENOMIC DNA]</scope>
    <source>
        <strain evidence="2 3">Zn</strain>
    </source>
</reference>
<proteinExistence type="predicted"/>
<dbReference type="HOGENOM" id="CLU_3014764_0_0_1"/>
<name>A0A0C3HMX2_OIDMZ</name>
<keyword evidence="3" id="KW-1185">Reference proteome</keyword>
<sequence length="56" mass="5922">MALAAEVDSALSYGKPSSADEEYIGAPPGPPQPPRPDPDPDAITNPPRPRKGRRVD</sequence>
<reference evidence="3" key="2">
    <citation type="submission" date="2015-01" db="EMBL/GenBank/DDBJ databases">
        <title>Evolutionary Origins and Diversification of the Mycorrhizal Mutualists.</title>
        <authorList>
            <consortium name="DOE Joint Genome Institute"/>
            <consortium name="Mycorrhizal Genomics Consortium"/>
            <person name="Kohler A."/>
            <person name="Kuo A."/>
            <person name="Nagy L.G."/>
            <person name="Floudas D."/>
            <person name="Copeland A."/>
            <person name="Barry K.W."/>
            <person name="Cichocki N."/>
            <person name="Veneault-Fourrey C."/>
            <person name="LaButti K."/>
            <person name="Lindquist E.A."/>
            <person name="Lipzen A."/>
            <person name="Lundell T."/>
            <person name="Morin E."/>
            <person name="Murat C."/>
            <person name="Riley R."/>
            <person name="Ohm R."/>
            <person name="Sun H."/>
            <person name="Tunlid A."/>
            <person name="Henrissat B."/>
            <person name="Grigoriev I.V."/>
            <person name="Hibbett D.S."/>
            <person name="Martin F."/>
        </authorList>
    </citation>
    <scope>NUCLEOTIDE SEQUENCE [LARGE SCALE GENOMIC DNA]</scope>
    <source>
        <strain evidence="3">Zn</strain>
    </source>
</reference>
<dbReference type="Proteomes" id="UP000054321">
    <property type="component" value="Unassembled WGS sequence"/>
</dbReference>
<accession>A0A0C3HMX2</accession>
<organism evidence="2 3">
    <name type="scientific">Oidiodendron maius (strain Zn)</name>
    <dbReference type="NCBI Taxonomy" id="913774"/>
    <lineage>
        <taxon>Eukaryota</taxon>
        <taxon>Fungi</taxon>
        <taxon>Dikarya</taxon>
        <taxon>Ascomycota</taxon>
        <taxon>Pezizomycotina</taxon>
        <taxon>Leotiomycetes</taxon>
        <taxon>Leotiomycetes incertae sedis</taxon>
        <taxon>Myxotrichaceae</taxon>
        <taxon>Oidiodendron</taxon>
    </lineage>
</organism>
<dbReference type="EMBL" id="KN832872">
    <property type="protein sequence ID" value="KIN04380.1"/>
    <property type="molecule type" value="Genomic_DNA"/>
</dbReference>
<feature type="region of interest" description="Disordered" evidence="1">
    <location>
        <begin position="1"/>
        <end position="56"/>
    </location>
</feature>